<gene>
    <name evidence="5" type="ORF">S01H4_11263</name>
</gene>
<keyword evidence="3" id="KW-0804">Transcription</keyword>
<accession>X0ZPH2</accession>
<sequence>AWDHQYQQISPGTFYGRFLHTQNDMLGVYRNRWERAIHYRGAPLGVVMFAVTLTQTSEARWMGQRVGVDDMCVGRCGVEAEYLSAPLWDSVVLTIPEVELARQIVDITHDDPETLLHTHGVVHLTPQLATQVRQAALNYIDTAVRSVATPDAPSPLPQMAKSTVELMAQVLVSAQPQRHVKPSLNRSRQWVHKAEEFCGQNLNQPLRIGQLCRELGVSERTLRDAFYKQTDTSPLAYLKTQRLNHVYHELRDGDPGEVLIKQIAYASGFSHLGHFCRDYKQLFGEAPSET</sequence>
<feature type="domain" description="HTH araC/xylS-type" evidence="4">
    <location>
        <begin position="192"/>
        <end position="290"/>
    </location>
</feature>
<name>X0ZPH2_9ZZZZ</name>
<evidence type="ECO:0000259" key="4">
    <source>
        <dbReference type="PROSITE" id="PS01124"/>
    </source>
</evidence>
<dbReference type="InterPro" id="IPR018060">
    <property type="entry name" value="HTH_AraC"/>
</dbReference>
<organism evidence="5">
    <name type="scientific">marine sediment metagenome</name>
    <dbReference type="NCBI Taxonomy" id="412755"/>
    <lineage>
        <taxon>unclassified sequences</taxon>
        <taxon>metagenomes</taxon>
        <taxon>ecological metagenomes</taxon>
    </lineage>
</organism>
<reference evidence="5" key="1">
    <citation type="journal article" date="2014" name="Front. Microbiol.">
        <title>High frequency of phylogenetically diverse reductive dehalogenase-homologous genes in deep subseafloor sedimentary metagenomes.</title>
        <authorList>
            <person name="Kawai M."/>
            <person name="Futagami T."/>
            <person name="Toyoda A."/>
            <person name="Takaki Y."/>
            <person name="Nishi S."/>
            <person name="Hori S."/>
            <person name="Arai W."/>
            <person name="Tsubouchi T."/>
            <person name="Morono Y."/>
            <person name="Uchiyama I."/>
            <person name="Ito T."/>
            <person name="Fujiyama A."/>
            <person name="Inagaki F."/>
            <person name="Takami H."/>
        </authorList>
    </citation>
    <scope>NUCLEOTIDE SEQUENCE</scope>
    <source>
        <strain evidence="5">Expedition CK06-06</strain>
    </source>
</reference>
<protein>
    <recommendedName>
        <fullName evidence="4">HTH araC/xylS-type domain-containing protein</fullName>
    </recommendedName>
</protein>
<comment type="caution">
    <text evidence="5">The sequence shown here is derived from an EMBL/GenBank/DDBJ whole genome shotgun (WGS) entry which is preliminary data.</text>
</comment>
<proteinExistence type="predicted"/>
<dbReference type="EMBL" id="BART01004511">
    <property type="protein sequence ID" value="GAG71645.1"/>
    <property type="molecule type" value="Genomic_DNA"/>
</dbReference>
<dbReference type="InterPro" id="IPR009057">
    <property type="entry name" value="Homeodomain-like_sf"/>
</dbReference>
<feature type="non-terminal residue" evidence="5">
    <location>
        <position position="290"/>
    </location>
</feature>
<dbReference type="GO" id="GO:0043565">
    <property type="term" value="F:sequence-specific DNA binding"/>
    <property type="evidence" value="ECO:0007669"/>
    <property type="project" value="InterPro"/>
</dbReference>
<dbReference type="SUPFAM" id="SSF46689">
    <property type="entry name" value="Homeodomain-like"/>
    <property type="match status" value="2"/>
</dbReference>
<dbReference type="PANTHER" id="PTHR46796">
    <property type="entry name" value="HTH-TYPE TRANSCRIPTIONAL ACTIVATOR RHAS-RELATED"/>
    <property type="match status" value="1"/>
</dbReference>
<dbReference type="Gene3D" id="1.10.10.60">
    <property type="entry name" value="Homeodomain-like"/>
    <property type="match status" value="1"/>
</dbReference>
<dbReference type="GO" id="GO:0003700">
    <property type="term" value="F:DNA-binding transcription factor activity"/>
    <property type="evidence" value="ECO:0007669"/>
    <property type="project" value="InterPro"/>
</dbReference>
<evidence type="ECO:0000256" key="3">
    <source>
        <dbReference type="ARBA" id="ARBA00023163"/>
    </source>
</evidence>
<keyword evidence="1" id="KW-0805">Transcription regulation</keyword>
<feature type="non-terminal residue" evidence="5">
    <location>
        <position position="1"/>
    </location>
</feature>
<dbReference type="AlphaFoldDB" id="X0ZPH2"/>
<evidence type="ECO:0000256" key="2">
    <source>
        <dbReference type="ARBA" id="ARBA00023125"/>
    </source>
</evidence>
<dbReference type="PROSITE" id="PS01124">
    <property type="entry name" value="HTH_ARAC_FAMILY_2"/>
    <property type="match status" value="1"/>
</dbReference>
<evidence type="ECO:0000313" key="5">
    <source>
        <dbReference type="EMBL" id="GAG71645.1"/>
    </source>
</evidence>
<dbReference type="SMART" id="SM00342">
    <property type="entry name" value="HTH_ARAC"/>
    <property type="match status" value="1"/>
</dbReference>
<dbReference type="InterPro" id="IPR050204">
    <property type="entry name" value="AraC_XylS_family_regulators"/>
</dbReference>
<dbReference type="Pfam" id="PF12833">
    <property type="entry name" value="HTH_18"/>
    <property type="match status" value="1"/>
</dbReference>
<evidence type="ECO:0000256" key="1">
    <source>
        <dbReference type="ARBA" id="ARBA00023015"/>
    </source>
</evidence>
<keyword evidence="2" id="KW-0238">DNA-binding</keyword>